<reference evidence="3" key="1">
    <citation type="submission" date="2021-01" db="EMBL/GenBank/DDBJ databases">
        <authorList>
            <person name="Corre E."/>
            <person name="Pelletier E."/>
            <person name="Niang G."/>
            <person name="Scheremetjew M."/>
            <person name="Finn R."/>
            <person name="Kale V."/>
            <person name="Holt S."/>
            <person name="Cochrane G."/>
            <person name="Meng A."/>
            <person name="Brown T."/>
            <person name="Cohen L."/>
        </authorList>
    </citation>
    <scope>NUCLEOTIDE SEQUENCE</scope>
    <source>
        <strain evidence="3">Clade-A-BCC118000</strain>
    </source>
</reference>
<keyword evidence="1" id="KW-1133">Transmembrane helix</keyword>
<keyword evidence="1" id="KW-0812">Transmembrane</keyword>
<feature type="transmembrane region" description="Helical" evidence="1">
    <location>
        <begin position="835"/>
        <end position="859"/>
    </location>
</feature>
<dbReference type="PANTHER" id="PTHR31425:SF50">
    <property type="entry name" value="FT-INTERACTING PROTEIN 3-RELATED"/>
    <property type="match status" value="1"/>
</dbReference>
<accession>A0A7R9T222</accession>
<evidence type="ECO:0000259" key="2">
    <source>
        <dbReference type="Pfam" id="PF02893"/>
    </source>
</evidence>
<gene>
    <name evidence="3" type="ORF">OLUC0939_LOCUS3048</name>
</gene>
<dbReference type="InterPro" id="IPR047259">
    <property type="entry name" value="QUIRKY-like"/>
</dbReference>
<evidence type="ECO:0000313" key="3">
    <source>
        <dbReference type="EMBL" id="CAD8222325.1"/>
    </source>
</evidence>
<dbReference type="InterPro" id="IPR004182">
    <property type="entry name" value="GRAM"/>
</dbReference>
<organism evidence="3">
    <name type="scientific">Ostreococcus sp. 'lucimarinus'</name>
    <dbReference type="NCBI Taxonomy" id="242159"/>
    <lineage>
        <taxon>Eukaryota</taxon>
        <taxon>Viridiplantae</taxon>
        <taxon>Chlorophyta</taxon>
        <taxon>Mamiellophyceae</taxon>
        <taxon>Mamiellales</taxon>
        <taxon>Bathycoccaceae</taxon>
        <taxon>Ostreococcus</taxon>
    </lineage>
</organism>
<dbReference type="AlphaFoldDB" id="A0A7R9T222"/>
<feature type="transmembrane region" description="Helical" evidence="1">
    <location>
        <begin position="959"/>
        <end position="982"/>
    </location>
</feature>
<name>A0A7R9T222_9CHLO</name>
<dbReference type="Pfam" id="PF02893">
    <property type="entry name" value="GRAM"/>
    <property type="match status" value="1"/>
</dbReference>
<protein>
    <recommendedName>
        <fullName evidence="2">GRAM domain-containing protein</fullName>
    </recommendedName>
</protein>
<evidence type="ECO:0000256" key="1">
    <source>
        <dbReference type="SAM" id="Phobius"/>
    </source>
</evidence>
<dbReference type="PANTHER" id="PTHR31425">
    <property type="entry name" value="PHOSPHORIBOSYLANTHRANILATE TRANSFERASE ISOFORM 1"/>
    <property type="match status" value="1"/>
</dbReference>
<keyword evidence="1" id="KW-0472">Membrane</keyword>
<feature type="domain" description="GRAM" evidence="2">
    <location>
        <begin position="150"/>
        <end position="256"/>
    </location>
</feature>
<proteinExistence type="predicted"/>
<dbReference type="EMBL" id="HBDX01003535">
    <property type="protein sequence ID" value="CAD8222325.1"/>
    <property type="molecule type" value="Transcribed_RNA"/>
</dbReference>
<sequence length="1010" mass="108833">MTNVSTIDAWTEIVNSDGSTMRTRARWDGDVWVETDDCLLMETRRWMEKTSMIVARTVTASDGTLVTMKQFFRRFVKDASVEANAAAAIGAANAAADTAKIAEQDDKASDADDASMFAEAIDFGSRMFSGLGFGAGSPRAAQLEMVDIVKMFKLPADTELLATFECSIVTPSTSPASLASKGDKGTLYVVKYAFLFVSDDKNSQVKWIADAMAIQELTVEGVNSISMETADGSKIKLNGMKRRDDAFDSMIAMLESMPNSEEPSPAMDARPCGPPLKFGFRAESYVFLHLIDVSVEGAASKMAGTPVTTITFGETSNTVHSKSPVPTGFGGICANIGQTLALSMASLNEFDGEHVSILVRDDRGEEVGEAMLPVAALPHGSDGRANVRSAPFIVHLSVPRVKVEAGAVGLRTKPVSKNAARGVGSLNIAAWIGSSAEAIGMGVRNDGEEGTIATKATVRVTPASSAITVVARSVRGLPHVEGESIRCILTYGSQRAETSSTNFSMADDMKFSFGEASFNAEAPCTGAIRVDIVTTETGNLLGTTELDVMKLPRRKTDRHGNVAAAPPGRYHKLYSGDEGDDEDVGFVFLQAYVDPAVTYSQSQKPVLGELSIKVLKLNGLPESCAPALIANVGDAWALLPGFGGGGPSGWKRELHAAVRDAADQCTIGVYNRNKSDEMLGKIKFSPFSLPEHGRALVCTVPLTTRDVFGSGDDNGEATVRLQFKQKVSNTALFFHYCTPMLPMSAYRYGDMDEIMRDLDIINYEHLVTGRDALPEPLVRSILDVSDTDPSIATTRRTKASAMRLAATLESFGDVLKPLTQAVTWEKPMYTAALHISIFMCLWLPRLTFVGYFAFIAWYISLRNKPRVFTALGEDKSKLAGSVNVSKAPPGSTLSPLSSLVRESYGVAARATPSNDAYDAVVQISFWCQAQVEFLRAPLEKFNAILTWEDESESAKYQTLFLGAAVGFLFIPFRFVAAAILFVCLRHPWAAKPPLPPYKVALARRSIAPAA</sequence>